<evidence type="ECO:0008006" key="2">
    <source>
        <dbReference type="Google" id="ProtNLM"/>
    </source>
</evidence>
<dbReference type="PANTHER" id="PTHR11781">
    <property type="entry name" value="IODOTHYRONINE DEIODINASE"/>
    <property type="match status" value="1"/>
</dbReference>
<proteinExistence type="predicted"/>
<dbReference type="EMBL" id="GIBP01011327">
    <property type="protein sequence ID" value="NDV40296.1"/>
    <property type="molecule type" value="Transcribed_RNA"/>
</dbReference>
<protein>
    <recommendedName>
        <fullName evidence="2">Iodothyronine deiodinase</fullName>
    </recommendedName>
</protein>
<evidence type="ECO:0000313" key="1">
    <source>
        <dbReference type="EMBL" id="NDV40296.1"/>
    </source>
</evidence>
<name>A0A6B2LUR9_9EUKA</name>
<dbReference type="InterPro" id="IPR000643">
    <property type="entry name" value="Iodothyronine_deiodinase"/>
</dbReference>
<dbReference type="Gene3D" id="3.40.30.10">
    <property type="entry name" value="Glutaredoxin"/>
    <property type="match status" value="1"/>
</dbReference>
<dbReference type="AlphaFoldDB" id="A0A6B2LUR9"/>
<reference evidence="1" key="1">
    <citation type="journal article" date="2020" name="J. Eukaryot. Microbiol.">
        <title>De novo Sequencing, Assembly and Annotation of the Transcriptome for the Free-Living Testate Amoeba Arcella intermedia.</title>
        <authorList>
            <person name="Ribeiro G.M."/>
            <person name="Porfirio-Sousa A.L."/>
            <person name="Maurer-Alcala X.X."/>
            <person name="Katz L.A."/>
            <person name="Lahr D.J.G."/>
        </authorList>
    </citation>
    <scope>NUCLEOTIDE SEQUENCE</scope>
</reference>
<dbReference type="Pfam" id="PF00837">
    <property type="entry name" value="T4_deiodinase"/>
    <property type="match status" value="1"/>
</dbReference>
<dbReference type="PANTHER" id="PTHR11781:SF22">
    <property type="entry name" value="TYPE I IODOTHYRONINE DEIODINASE"/>
    <property type="match status" value="1"/>
</dbReference>
<dbReference type="GO" id="GO:0004800">
    <property type="term" value="F:thyroxine 5'-deiodinase activity"/>
    <property type="evidence" value="ECO:0007669"/>
    <property type="project" value="InterPro"/>
</dbReference>
<sequence length="105" mass="12301">MVYIAEAHASDIWPLGKQVCITNHKSIEERRSAAKRMVEEFGFEIPILLDTMSDEFDKQYAVWPERYYCVKDGKMHMIGKPTHEFGYDRGTLYRLIDSFVPKNPL</sequence>
<accession>A0A6B2LUR9</accession>
<organism evidence="1">
    <name type="scientific">Arcella intermedia</name>
    <dbReference type="NCBI Taxonomy" id="1963864"/>
    <lineage>
        <taxon>Eukaryota</taxon>
        <taxon>Amoebozoa</taxon>
        <taxon>Tubulinea</taxon>
        <taxon>Elardia</taxon>
        <taxon>Arcellinida</taxon>
        <taxon>Sphaerothecina</taxon>
        <taxon>Arcellidae</taxon>
        <taxon>Arcella</taxon>
    </lineage>
</organism>